<gene>
    <name evidence="2" type="ORF">EXIGLDRAFT_723692</name>
</gene>
<reference evidence="2 3" key="1">
    <citation type="journal article" date="2016" name="Mol. Biol. Evol.">
        <title>Comparative Genomics of Early-Diverging Mushroom-Forming Fungi Provides Insights into the Origins of Lignocellulose Decay Capabilities.</title>
        <authorList>
            <person name="Nagy L.G."/>
            <person name="Riley R."/>
            <person name="Tritt A."/>
            <person name="Adam C."/>
            <person name="Daum C."/>
            <person name="Floudas D."/>
            <person name="Sun H."/>
            <person name="Yadav J.S."/>
            <person name="Pangilinan J."/>
            <person name="Larsson K.H."/>
            <person name="Matsuura K."/>
            <person name="Barry K."/>
            <person name="Labutti K."/>
            <person name="Kuo R."/>
            <person name="Ohm R.A."/>
            <person name="Bhattacharya S.S."/>
            <person name="Shirouzu T."/>
            <person name="Yoshinaga Y."/>
            <person name="Martin F.M."/>
            <person name="Grigoriev I.V."/>
            <person name="Hibbett D.S."/>
        </authorList>
    </citation>
    <scope>NUCLEOTIDE SEQUENCE [LARGE SCALE GENOMIC DNA]</scope>
    <source>
        <strain evidence="2 3">HHB12029</strain>
    </source>
</reference>
<feature type="region of interest" description="Disordered" evidence="1">
    <location>
        <begin position="127"/>
        <end position="152"/>
    </location>
</feature>
<dbReference type="InParanoid" id="A0A165EQF4"/>
<feature type="compositionally biased region" description="Polar residues" evidence="1">
    <location>
        <begin position="127"/>
        <end position="137"/>
    </location>
</feature>
<dbReference type="EMBL" id="KV426124">
    <property type="protein sequence ID" value="KZV87473.1"/>
    <property type="molecule type" value="Genomic_DNA"/>
</dbReference>
<accession>A0A165EQF4</accession>
<sequence length="152" mass="17173">MRRFSHLQARRLRARSGLFVTRRLTFCVPDATRCVAERQSCSMCLSFLRLFIPGPRMHSFRIVSENVMCPPATTGPRPESRQLLIAIRSSRAGTHVDYYSVAGHLLPAVENQAIQVYYTIATSRSRPLSRAQPSSPAHHTRGQRLPALSRSR</sequence>
<organism evidence="2 3">
    <name type="scientific">Exidia glandulosa HHB12029</name>
    <dbReference type="NCBI Taxonomy" id="1314781"/>
    <lineage>
        <taxon>Eukaryota</taxon>
        <taxon>Fungi</taxon>
        <taxon>Dikarya</taxon>
        <taxon>Basidiomycota</taxon>
        <taxon>Agaricomycotina</taxon>
        <taxon>Agaricomycetes</taxon>
        <taxon>Auriculariales</taxon>
        <taxon>Exidiaceae</taxon>
        <taxon>Exidia</taxon>
    </lineage>
</organism>
<evidence type="ECO:0000256" key="1">
    <source>
        <dbReference type="SAM" id="MobiDB-lite"/>
    </source>
</evidence>
<dbReference type="Proteomes" id="UP000077266">
    <property type="component" value="Unassembled WGS sequence"/>
</dbReference>
<protein>
    <submittedName>
        <fullName evidence="2">Uncharacterized protein</fullName>
    </submittedName>
</protein>
<proteinExistence type="predicted"/>
<name>A0A165EQF4_EXIGL</name>
<evidence type="ECO:0000313" key="2">
    <source>
        <dbReference type="EMBL" id="KZV87473.1"/>
    </source>
</evidence>
<evidence type="ECO:0000313" key="3">
    <source>
        <dbReference type="Proteomes" id="UP000077266"/>
    </source>
</evidence>
<dbReference type="AlphaFoldDB" id="A0A165EQF4"/>
<keyword evidence="3" id="KW-1185">Reference proteome</keyword>